<accession>B3RRJ0</accession>
<feature type="compositionally biased region" description="Basic residues" evidence="1">
    <location>
        <begin position="88"/>
        <end position="99"/>
    </location>
</feature>
<dbReference type="CTD" id="6752093"/>
<dbReference type="RefSeq" id="XP_002110880.1">
    <property type="nucleotide sequence ID" value="XM_002110844.1"/>
</dbReference>
<dbReference type="KEGG" id="tad:TRIADDRAFT_54256"/>
<feature type="region of interest" description="Disordered" evidence="1">
    <location>
        <begin position="82"/>
        <end position="139"/>
    </location>
</feature>
<gene>
    <name evidence="2" type="ORF">TRIADDRAFT_54256</name>
</gene>
<dbReference type="EMBL" id="DS985243">
    <property type="protein sequence ID" value="EDV26884.1"/>
    <property type="molecule type" value="Genomic_DNA"/>
</dbReference>
<protein>
    <submittedName>
        <fullName evidence="2">Uncharacterized protein</fullName>
    </submittedName>
</protein>
<feature type="compositionally biased region" description="Basic and acidic residues" evidence="1">
    <location>
        <begin position="260"/>
        <end position="285"/>
    </location>
</feature>
<name>B3RRJ0_TRIAD</name>
<dbReference type="GeneID" id="6752093"/>
<organism evidence="2 3">
    <name type="scientific">Trichoplax adhaerens</name>
    <name type="common">Trichoplax reptans</name>
    <dbReference type="NCBI Taxonomy" id="10228"/>
    <lineage>
        <taxon>Eukaryota</taxon>
        <taxon>Metazoa</taxon>
        <taxon>Placozoa</taxon>
        <taxon>Uniplacotomia</taxon>
        <taxon>Trichoplacea</taxon>
        <taxon>Trichoplacidae</taxon>
        <taxon>Trichoplax</taxon>
    </lineage>
</organism>
<proteinExistence type="predicted"/>
<keyword evidence="3" id="KW-1185">Reference proteome</keyword>
<dbReference type="AlphaFoldDB" id="B3RRJ0"/>
<dbReference type="Proteomes" id="UP000009022">
    <property type="component" value="Unassembled WGS sequence"/>
</dbReference>
<evidence type="ECO:0000313" key="2">
    <source>
        <dbReference type="EMBL" id="EDV26884.1"/>
    </source>
</evidence>
<feature type="region of interest" description="Disordered" evidence="1">
    <location>
        <begin position="260"/>
        <end position="293"/>
    </location>
</feature>
<reference evidence="2 3" key="1">
    <citation type="journal article" date="2008" name="Nature">
        <title>The Trichoplax genome and the nature of placozoans.</title>
        <authorList>
            <person name="Srivastava M."/>
            <person name="Begovic E."/>
            <person name="Chapman J."/>
            <person name="Putnam N.H."/>
            <person name="Hellsten U."/>
            <person name="Kawashima T."/>
            <person name="Kuo A."/>
            <person name="Mitros T."/>
            <person name="Salamov A."/>
            <person name="Carpenter M.L."/>
            <person name="Signorovitch A.Y."/>
            <person name="Moreno M.A."/>
            <person name="Kamm K."/>
            <person name="Grimwood J."/>
            <person name="Schmutz J."/>
            <person name="Shapiro H."/>
            <person name="Grigoriev I.V."/>
            <person name="Buss L.W."/>
            <person name="Schierwater B."/>
            <person name="Dellaporta S.L."/>
            <person name="Rokhsar D.S."/>
        </authorList>
    </citation>
    <scope>NUCLEOTIDE SEQUENCE [LARGE SCALE GENOMIC DNA]</scope>
    <source>
        <strain evidence="2 3">Grell-BS-1999</strain>
    </source>
</reference>
<dbReference type="InParanoid" id="B3RRJ0"/>
<evidence type="ECO:0000256" key="1">
    <source>
        <dbReference type="SAM" id="MobiDB-lite"/>
    </source>
</evidence>
<evidence type="ECO:0000313" key="3">
    <source>
        <dbReference type="Proteomes" id="UP000009022"/>
    </source>
</evidence>
<feature type="compositionally biased region" description="Basic residues" evidence="1">
    <location>
        <begin position="113"/>
        <end position="131"/>
    </location>
</feature>
<sequence>MDAAQHIQGNTVKYYFKGSSSKADVISAVSNQVMEENKTYTKYDPSRQLNLAKVQNQRENMILKEKISQLNREGAHRLSNISSEQKLFKKKQQNLKKSKITSDHDTANQQDNHHRHNKGHSNGHHHYHRHHDSNLPSISGHKICQEKTWIVVDYDNRDSNVNREQDLKRNIALSKSSSSTDIVLLPLENYKKNLVASSNHNSANAKVSNAHRSQEHTVKMPPIEQNQHRNNIGQTNESNRSSMENLPALISNKKDIIENRLLSSKRDRADSGNRKNNNDKKDEPSANHTHQLYPQINTSTNISGKITKADLKKNENLRKMMEELSKCTYLRHPKCNSDNAAFPPVLEIQSKPVWTLTG</sequence>
<dbReference type="HOGENOM" id="CLU_774633_0_0_1"/>